<dbReference type="InterPro" id="IPR003439">
    <property type="entry name" value="ABC_transporter-like_ATP-bd"/>
</dbReference>
<dbReference type="RefSeq" id="WP_160588803.1">
    <property type="nucleotide sequence ID" value="NZ_BMHN01000001.1"/>
</dbReference>
<keyword evidence="3" id="KW-0547">Nucleotide-binding</keyword>
<keyword evidence="5 7" id="KW-1133">Transmembrane helix</keyword>
<dbReference type="InterPro" id="IPR039421">
    <property type="entry name" value="Type_1_exporter"/>
</dbReference>
<comment type="subcellular location">
    <subcellularLocation>
        <location evidence="1">Cell membrane</location>
        <topology evidence="1">Multi-pass membrane protein</topology>
    </subcellularLocation>
</comment>
<evidence type="ECO:0000259" key="8">
    <source>
        <dbReference type="PROSITE" id="PS50893"/>
    </source>
</evidence>
<dbReference type="Gene3D" id="1.20.1560.10">
    <property type="entry name" value="ABC transporter type 1, transmembrane domain"/>
    <property type="match status" value="1"/>
</dbReference>
<protein>
    <submittedName>
        <fullName evidence="10">ATP-binding cassette domain-containing protein</fullName>
    </submittedName>
</protein>
<keyword evidence="11" id="KW-1185">Reference proteome</keyword>
<evidence type="ECO:0000256" key="6">
    <source>
        <dbReference type="ARBA" id="ARBA00023136"/>
    </source>
</evidence>
<dbReference type="EMBL" id="WXYQ01000011">
    <property type="protein sequence ID" value="NBG96795.1"/>
    <property type="molecule type" value="Genomic_DNA"/>
</dbReference>
<dbReference type="GO" id="GO:0005524">
    <property type="term" value="F:ATP binding"/>
    <property type="evidence" value="ECO:0007669"/>
    <property type="project" value="UniProtKB-KW"/>
</dbReference>
<dbReference type="Pfam" id="PF00664">
    <property type="entry name" value="ABC_membrane"/>
    <property type="match status" value="1"/>
</dbReference>
<keyword evidence="4 10" id="KW-0067">ATP-binding</keyword>
<dbReference type="PROSITE" id="PS50893">
    <property type="entry name" value="ABC_TRANSPORTER_2"/>
    <property type="match status" value="1"/>
</dbReference>
<sequence>MSSAHASSTRPGSRLETLLHGGGLSSFQPTSATGACLVPLLNALGWRGEARHLAEALPHFADSLDLNDLRMVLANLHYVTVPERTTLADLRSELLPCLFAQDGKTAGLVLERNGDMLTVLDGVVGDVMEVEASATLGTAYYVRKASDALEEQEKAAQANWLGDVIGRFRGVIWQALALTFVINLFAVIVPLFIMGVYDKVVATRSAETLGFFLGGVLLALAADVGLRLVRGQMLAYVGARLDMLIGAAAFEKLMHMPVSMTERAPIGAQIARLKQFETVREVFTGPLAAAALDMPFVILFLVAVFMIGGVIGFVPVALIFGFVLLGLVSWPLSKARVQRLGDARSARQAFLIEAIDNHRVVRQSGNGLHWRNRFRDLSAKSAAAHHGVSHLGVIVQTISQSMMMAAGVGTLAVGTLMVMEEMMTIGALIGTMALVWRLLAPIQAAFLGLNRIEQVKQSLSQVNALMRLQVERAPNQHTSFYRDFKGQITFSKVSFRYTPKAEPALVGVDFKVKPGEMIAITGSSGSGKSTILKVCSALYMPQAGAVGIDGNDLRQLDKGDLRNAIGYVPQRTAVFHGTIAQNMRLADPTASTERIHKAFAEAGLTDFIASLPEGIETRMTDQFQRRLADGLRQRFALARAYVKDAPIYLLDEPANNLDDEGDELLRQKLAKLKGRSSVLMVTQRPSHMKIADRVVVIDQGRVLMDGPPDQVLAELFGG</sequence>
<dbReference type="SUPFAM" id="SSF90123">
    <property type="entry name" value="ABC transporter transmembrane region"/>
    <property type="match status" value="1"/>
</dbReference>
<name>A0A845QDQ0_9HYPH</name>
<feature type="transmembrane region" description="Helical" evidence="7">
    <location>
        <begin position="175"/>
        <end position="197"/>
    </location>
</feature>
<keyword evidence="6 7" id="KW-0472">Membrane</keyword>
<feature type="transmembrane region" description="Helical" evidence="7">
    <location>
        <begin position="209"/>
        <end position="226"/>
    </location>
</feature>
<dbReference type="InterPro" id="IPR036640">
    <property type="entry name" value="ABC1_TM_sf"/>
</dbReference>
<dbReference type="PANTHER" id="PTHR24221">
    <property type="entry name" value="ATP-BINDING CASSETTE SUB-FAMILY B"/>
    <property type="match status" value="1"/>
</dbReference>
<dbReference type="GO" id="GO:0016887">
    <property type="term" value="F:ATP hydrolysis activity"/>
    <property type="evidence" value="ECO:0007669"/>
    <property type="project" value="InterPro"/>
</dbReference>
<dbReference type="GO" id="GO:0140359">
    <property type="term" value="F:ABC-type transporter activity"/>
    <property type="evidence" value="ECO:0007669"/>
    <property type="project" value="InterPro"/>
</dbReference>
<evidence type="ECO:0000256" key="7">
    <source>
        <dbReference type="SAM" id="Phobius"/>
    </source>
</evidence>
<feature type="transmembrane region" description="Helical" evidence="7">
    <location>
        <begin position="297"/>
        <end position="330"/>
    </location>
</feature>
<accession>A0A845QDQ0</accession>
<dbReference type="PROSITE" id="PS50929">
    <property type="entry name" value="ABC_TM1F"/>
    <property type="match status" value="1"/>
</dbReference>
<dbReference type="Proteomes" id="UP000470384">
    <property type="component" value="Unassembled WGS sequence"/>
</dbReference>
<dbReference type="GO" id="GO:0005886">
    <property type="term" value="C:plasma membrane"/>
    <property type="evidence" value="ECO:0007669"/>
    <property type="project" value="UniProtKB-SubCell"/>
</dbReference>
<dbReference type="GO" id="GO:0034040">
    <property type="term" value="F:ATPase-coupled lipid transmembrane transporter activity"/>
    <property type="evidence" value="ECO:0007669"/>
    <property type="project" value="TreeGrafter"/>
</dbReference>
<dbReference type="PANTHER" id="PTHR24221:SF248">
    <property type="entry name" value="ABC TRANSPORTER TRANSMEMBRANE REGION"/>
    <property type="match status" value="1"/>
</dbReference>
<dbReference type="InterPro" id="IPR027417">
    <property type="entry name" value="P-loop_NTPase"/>
</dbReference>
<evidence type="ECO:0000313" key="10">
    <source>
        <dbReference type="EMBL" id="NBG96795.1"/>
    </source>
</evidence>
<feature type="domain" description="ABC transporter" evidence="8">
    <location>
        <begin position="488"/>
        <end position="715"/>
    </location>
</feature>
<evidence type="ECO:0000313" key="11">
    <source>
        <dbReference type="Proteomes" id="UP000470384"/>
    </source>
</evidence>
<dbReference type="Gene3D" id="3.40.50.300">
    <property type="entry name" value="P-loop containing nucleotide triphosphate hydrolases"/>
    <property type="match status" value="1"/>
</dbReference>
<evidence type="ECO:0000256" key="1">
    <source>
        <dbReference type="ARBA" id="ARBA00004651"/>
    </source>
</evidence>
<dbReference type="InterPro" id="IPR003593">
    <property type="entry name" value="AAA+_ATPase"/>
</dbReference>
<comment type="caution">
    <text evidence="10">The sequence shown here is derived from an EMBL/GenBank/DDBJ whole genome shotgun (WGS) entry which is preliminary data.</text>
</comment>
<reference evidence="10 11" key="1">
    <citation type="journal article" date="2016" name="Int. J. Syst. Evol. Microbiol.">
        <title>Pyruvatibacter mobilis gen. nov., sp. nov., a marine bacterium from the culture broth of Picochlorum sp. 122.</title>
        <authorList>
            <person name="Wang G."/>
            <person name="Tang M."/>
            <person name="Wu H."/>
            <person name="Dai S."/>
            <person name="Li T."/>
            <person name="Chen C."/>
            <person name="He H."/>
            <person name="Fan J."/>
            <person name="Xiang W."/>
            <person name="Li X."/>
        </authorList>
    </citation>
    <scope>NUCLEOTIDE SEQUENCE [LARGE SCALE GENOMIC DNA]</scope>
    <source>
        <strain evidence="10 11">GYP-11</strain>
    </source>
</reference>
<dbReference type="OrthoDB" id="9806127at2"/>
<proteinExistence type="predicted"/>
<organism evidence="10 11">
    <name type="scientific">Pyruvatibacter mobilis</name>
    <dbReference type="NCBI Taxonomy" id="1712261"/>
    <lineage>
        <taxon>Bacteria</taxon>
        <taxon>Pseudomonadati</taxon>
        <taxon>Pseudomonadota</taxon>
        <taxon>Alphaproteobacteria</taxon>
        <taxon>Hyphomicrobiales</taxon>
        <taxon>Parvibaculaceae</taxon>
        <taxon>Pyruvatibacter</taxon>
    </lineage>
</organism>
<dbReference type="SMART" id="SM00382">
    <property type="entry name" value="AAA"/>
    <property type="match status" value="1"/>
</dbReference>
<evidence type="ECO:0000259" key="9">
    <source>
        <dbReference type="PROSITE" id="PS50929"/>
    </source>
</evidence>
<dbReference type="InterPro" id="IPR011527">
    <property type="entry name" value="ABC1_TM_dom"/>
</dbReference>
<dbReference type="GeneID" id="300653700"/>
<feature type="transmembrane region" description="Helical" evidence="7">
    <location>
        <begin position="425"/>
        <end position="449"/>
    </location>
</feature>
<evidence type="ECO:0000256" key="3">
    <source>
        <dbReference type="ARBA" id="ARBA00022741"/>
    </source>
</evidence>
<gene>
    <name evidence="10" type="ORF">GTQ45_13725</name>
</gene>
<evidence type="ECO:0000256" key="4">
    <source>
        <dbReference type="ARBA" id="ARBA00022840"/>
    </source>
</evidence>
<evidence type="ECO:0000256" key="5">
    <source>
        <dbReference type="ARBA" id="ARBA00022989"/>
    </source>
</evidence>
<feature type="domain" description="ABC transmembrane type-1" evidence="9">
    <location>
        <begin position="173"/>
        <end position="454"/>
    </location>
</feature>
<keyword evidence="2 7" id="KW-0812">Transmembrane</keyword>
<dbReference type="Pfam" id="PF00005">
    <property type="entry name" value="ABC_tran"/>
    <property type="match status" value="1"/>
</dbReference>
<dbReference type="SUPFAM" id="SSF52540">
    <property type="entry name" value="P-loop containing nucleoside triphosphate hydrolases"/>
    <property type="match status" value="1"/>
</dbReference>
<evidence type="ECO:0000256" key="2">
    <source>
        <dbReference type="ARBA" id="ARBA00022692"/>
    </source>
</evidence>
<dbReference type="AlphaFoldDB" id="A0A845QDQ0"/>